<organism evidence="7 8">
    <name type="scientific">Scyliorhinus torazame</name>
    <name type="common">Cloudy catshark</name>
    <name type="synonym">Catulus torazame</name>
    <dbReference type="NCBI Taxonomy" id="75743"/>
    <lineage>
        <taxon>Eukaryota</taxon>
        <taxon>Metazoa</taxon>
        <taxon>Chordata</taxon>
        <taxon>Craniata</taxon>
        <taxon>Vertebrata</taxon>
        <taxon>Chondrichthyes</taxon>
        <taxon>Elasmobranchii</taxon>
        <taxon>Galeomorphii</taxon>
        <taxon>Galeoidea</taxon>
        <taxon>Carcharhiniformes</taxon>
        <taxon>Scyliorhinidae</taxon>
        <taxon>Scyliorhinus</taxon>
    </lineage>
</organism>
<dbReference type="GO" id="GO:0005085">
    <property type="term" value="F:guanyl-nucleotide exchange factor activity"/>
    <property type="evidence" value="ECO:0007669"/>
    <property type="project" value="UniProtKB-KW"/>
</dbReference>
<dbReference type="Gene3D" id="2.30.29.30">
    <property type="entry name" value="Pleckstrin-homology domain (PH domain)/Phosphotyrosine-binding domain (PTB)"/>
    <property type="match status" value="1"/>
</dbReference>
<feature type="compositionally biased region" description="Basic and acidic residues" evidence="4">
    <location>
        <begin position="64"/>
        <end position="85"/>
    </location>
</feature>
<feature type="domain" description="PH" evidence="5">
    <location>
        <begin position="399"/>
        <end position="507"/>
    </location>
</feature>
<dbReference type="OrthoDB" id="9945645at2759"/>
<dbReference type="InterPro" id="IPR000219">
    <property type="entry name" value="DH_dom"/>
</dbReference>
<dbReference type="SUPFAM" id="SSF50729">
    <property type="entry name" value="PH domain-like"/>
    <property type="match status" value="1"/>
</dbReference>
<reference evidence="7 8" key="1">
    <citation type="journal article" date="2018" name="Nat. Ecol. Evol.">
        <title>Shark genomes provide insights into elasmobranch evolution and the origin of vertebrates.</title>
        <authorList>
            <person name="Hara Y"/>
            <person name="Yamaguchi K"/>
            <person name="Onimaru K"/>
            <person name="Kadota M"/>
            <person name="Koyanagi M"/>
            <person name="Keeley SD"/>
            <person name="Tatsumi K"/>
            <person name="Tanaka K"/>
            <person name="Motone F"/>
            <person name="Kageyama Y"/>
            <person name="Nozu R"/>
            <person name="Adachi N"/>
            <person name="Nishimura O"/>
            <person name="Nakagawa R"/>
            <person name="Tanegashima C"/>
            <person name="Kiyatake I"/>
            <person name="Matsumoto R"/>
            <person name="Murakumo K"/>
            <person name="Nishida K"/>
            <person name="Terakita A"/>
            <person name="Kuratani S"/>
            <person name="Sato K"/>
            <person name="Hyodo S Kuraku.S."/>
        </authorList>
    </citation>
    <scope>NUCLEOTIDE SEQUENCE [LARGE SCALE GENOMIC DNA]</scope>
</reference>
<sequence>MPYKKLDYNNPKEQVWMTELKMKTVRAPRPRSPLGMPLTVDDPYKMKYQDHVYQLVKPRTIAKDVQKPELSEQKEDEHKQNENIKKKAKTRHNLPKQPEPLKGKLNPEEHIYDTVAGSRKWQEEHIYDTVERGPKRQEHIYDTVAGGYDEDKNDYVFYGEYSESQSAPIQPPAISPAQEKKNNYRNHVVNEIIDVERNYVKNLKDIYEGFYKQCRKKPQMFSQERVFTIFSNIEQIYRFQKKFLKCLDNAYNSVQPFLTDFGRCFLDQHEGFLVYSEYCSNYPSAYSEISKLMKIQDYALFFETCRLHQHMSNLSIDAFMIMPVQKICKYPLQLMELLKSTTPCHRDYKALEAATTAMKNIANVINERKRRIENLDKLPRWQNTVVNWKGEDVLDRSSELIQSGELIVIMKPQGKSKDMILFLFDHQAIFCKKDLLRRDMLYYKNRIDMDNVLVIDINDGKDWEFNVKVKNAFKFQNRLVDDDVQLFCAKKSSEKLLWLHAFEDERKLVRNDEESGKNMLYT</sequence>
<dbReference type="PROSITE" id="PS50010">
    <property type="entry name" value="DH_2"/>
    <property type="match status" value="1"/>
</dbReference>
<dbReference type="InterPro" id="IPR001849">
    <property type="entry name" value="PH_domain"/>
</dbReference>
<dbReference type="STRING" id="75743.A0A401P6M3"/>
<dbReference type="Pfam" id="PF22697">
    <property type="entry name" value="SOS1_NGEF_PH"/>
    <property type="match status" value="1"/>
</dbReference>
<dbReference type="SMART" id="SM00325">
    <property type="entry name" value="RhoGEF"/>
    <property type="match status" value="1"/>
</dbReference>
<feature type="region of interest" description="Disordered" evidence="4">
    <location>
        <begin position="64"/>
        <end position="105"/>
    </location>
</feature>
<dbReference type="CDD" id="cd01224">
    <property type="entry name" value="PH_Collybistin_ASEF"/>
    <property type="match status" value="1"/>
</dbReference>
<keyword evidence="2" id="KW-0963">Cytoplasm</keyword>
<dbReference type="Gene3D" id="1.20.900.10">
    <property type="entry name" value="Dbl homology (DH) domain"/>
    <property type="match status" value="1"/>
</dbReference>
<evidence type="ECO:0000313" key="8">
    <source>
        <dbReference type="Proteomes" id="UP000288216"/>
    </source>
</evidence>
<evidence type="ECO:0000259" key="6">
    <source>
        <dbReference type="PROSITE" id="PS50010"/>
    </source>
</evidence>
<dbReference type="PROSITE" id="PS50003">
    <property type="entry name" value="PH_DOMAIN"/>
    <property type="match status" value="1"/>
</dbReference>
<protein>
    <recommendedName>
        <fullName evidence="9">DH domain-containing protein</fullName>
    </recommendedName>
</protein>
<dbReference type="EMBL" id="BFAA01000194">
    <property type="protein sequence ID" value="GCB68775.1"/>
    <property type="molecule type" value="Genomic_DNA"/>
</dbReference>
<dbReference type="GO" id="GO:0005737">
    <property type="term" value="C:cytoplasm"/>
    <property type="evidence" value="ECO:0007669"/>
    <property type="project" value="UniProtKB-SubCell"/>
</dbReference>
<dbReference type="InterPro" id="IPR055251">
    <property type="entry name" value="SOS1_NGEF_PH"/>
</dbReference>
<evidence type="ECO:0000256" key="4">
    <source>
        <dbReference type="SAM" id="MobiDB-lite"/>
    </source>
</evidence>
<comment type="subcellular location">
    <subcellularLocation>
        <location evidence="1">Cytoplasm</location>
    </subcellularLocation>
</comment>
<evidence type="ECO:0000256" key="2">
    <source>
        <dbReference type="ARBA" id="ARBA00022490"/>
    </source>
</evidence>
<feature type="domain" description="DH" evidence="6">
    <location>
        <begin position="184"/>
        <end position="368"/>
    </location>
</feature>
<gene>
    <name evidence="7" type="ORF">scyTo_0000942</name>
</gene>
<evidence type="ECO:0000256" key="1">
    <source>
        <dbReference type="ARBA" id="ARBA00004496"/>
    </source>
</evidence>
<dbReference type="InterPro" id="IPR011993">
    <property type="entry name" value="PH-like_dom_sf"/>
</dbReference>
<keyword evidence="3" id="KW-0344">Guanine-nucleotide releasing factor</keyword>
<proteinExistence type="predicted"/>
<dbReference type="PANTHER" id="PTHR47544:SF3">
    <property type="entry name" value="RHO GUANINE NUCLEOTIDE EXCHANGE FACTOR 4 ISOFORM X1"/>
    <property type="match status" value="1"/>
</dbReference>
<evidence type="ECO:0008006" key="9">
    <source>
        <dbReference type="Google" id="ProtNLM"/>
    </source>
</evidence>
<evidence type="ECO:0000259" key="5">
    <source>
        <dbReference type="PROSITE" id="PS50003"/>
    </source>
</evidence>
<dbReference type="Proteomes" id="UP000288216">
    <property type="component" value="Unassembled WGS sequence"/>
</dbReference>
<dbReference type="SUPFAM" id="SSF48065">
    <property type="entry name" value="DBL homology domain (DH-domain)"/>
    <property type="match status" value="1"/>
</dbReference>
<keyword evidence="8" id="KW-1185">Reference proteome</keyword>
<dbReference type="PANTHER" id="PTHR47544">
    <property type="entry name" value="RHO GUANINE NUCLEOTIDE EXCHANGE FACTOR 4"/>
    <property type="match status" value="1"/>
</dbReference>
<dbReference type="AlphaFoldDB" id="A0A401P6M3"/>
<comment type="caution">
    <text evidence="7">The sequence shown here is derived from an EMBL/GenBank/DDBJ whole genome shotgun (WGS) entry which is preliminary data.</text>
</comment>
<dbReference type="InterPro" id="IPR035899">
    <property type="entry name" value="DBL_dom_sf"/>
</dbReference>
<evidence type="ECO:0000256" key="3">
    <source>
        <dbReference type="ARBA" id="ARBA00022658"/>
    </source>
</evidence>
<evidence type="ECO:0000313" key="7">
    <source>
        <dbReference type="EMBL" id="GCB68775.1"/>
    </source>
</evidence>
<dbReference type="Pfam" id="PF00621">
    <property type="entry name" value="RhoGEF"/>
    <property type="match status" value="1"/>
</dbReference>
<accession>A0A401P6M3</accession>
<name>A0A401P6M3_SCYTO</name>
<dbReference type="CDD" id="cd00160">
    <property type="entry name" value="RhoGEF"/>
    <property type="match status" value="1"/>
</dbReference>